<evidence type="ECO:0000256" key="1">
    <source>
        <dbReference type="ARBA" id="ARBA00022729"/>
    </source>
</evidence>
<dbReference type="PANTHER" id="PTHR44103">
    <property type="entry name" value="PROPROTEIN CONVERTASE P"/>
    <property type="match status" value="1"/>
</dbReference>
<dbReference type="InterPro" id="IPR028994">
    <property type="entry name" value="Integrin_alpha_N"/>
</dbReference>
<evidence type="ECO:0000259" key="2">
    <source>
        <dbReference type="Pfam" id="PF22301"/>
    </source>
</evidence>
<dbReference type="SUPFAM" id="SSF69318">
    <property type="entry name" value="Integrin alpha N-terminal domain"/>
    <property type="match status" value="1"/>
</dbReference>
<dbReference type="EMBL" id="CP063849">
    <property type="protein sequence ID" value="QOY85677.1"/>
    <property type="molecule type" value="Genomic_DNA"/>
</dbReference>
<protein>
    <submittedName>
        <fullName evidence="3">VCBS repeat-containing protein</fullName>
    </submittedName>
</protein>
<sequence>MTRHLYLFLLALPLCGGELPAFRAHVVTSGLKMGYQLVAVDLNGDGKKDLIAVDERATELAWFENPTWERHVMASNAPRPINLDCFDYDGDGIPECVVATHFETSPEKSIGDVYLLKSGKDVRQPWTMRELDRIPTAHRLRWIDWNGDGKKVLLLSPLVGLTAKPPLYEGQTPVYLYRPGAWKRETVTEELHGIVHAIAPVDWTTHGQRLITASFDGLRLFEPKKGGGWKWTELSKGDPRKCPECGSSEVRLGKLGKQRFITAIEPWHGNQVVVYLPRGKSWKRIVIEDGMINAHALAVGDLDGDGRDEIVSGFRGKGFRLSVYQAEDKAGEHWKRTVLDDGGIAGADCKIEDFTGDGKADIVCIGASTANIKLYENLRR</sequence>
<dbReference type="PANTHER" id="PTHR44103:SF1">
    <property type="entry name" value="PROPROTEIN CONVERTASE P"/>
    <property type="match status" value="1"/>
</dbReference>
<dbReference type="InterPro" id="IPR054583">
    <property type="entry name" value="Beta-prop_AUDH"/>
</dbReference>
<evidence type="ECO:0000313" key="4">
    <source>
        <dbReference type="Proteomes" id="UP000593892"/>
    </source>
</evidence>
<dbReference type="RefSeq" id="WP_194447347.1">
    <property type="nucleotide sequence ID" value="NZ_CP063849.1"/>
</dbReference>
<gene>
    <name evidence="3" type="ORF">IRI77_22985</name>
</gene>
<feature type="domain" description="Aldos-2-ulose dehydratase beta-propeller" evidence="2">
    <location>
        <begin position="114"/>
        <end position="276"/>
    </location>
</feature>
<dbReference type="KEGG" id="pfer:IRI77_22985"/>
<dbReference type="Proteomes" id="UP000593892">
    <property type="component" value="Chromosome"/>
</dbReference>
<reference evidence="3 4" key="1">
    <citation type="submission" date="2020-10" db="EMBL/GenBank/DDBJ databases">
        <title>Complete genome sequence of Paludibaculum fermentans P105T, a facultatively anaerobic acidobacterium capable of dissimilatory Fe(III) reduction.</title>
        <authorList>
            <person name="Dedysh S.N."/>
            <person name="Beletsky A.V."/>
            <person name="Kulichevskaya I.S."/>
            <person name="Mardanov A.V."/>
            <person name="Ravin N.V."/>
        </authorList>
    </citation>
    <scope>NUCLEOTIDE SEQUENCE [LARGE SCALE GENOMIC DNA]</scope>
    <source>
        <strain evidence="3 4">P105</strain>
    </source>
</reference>
<dbReference type="AlphaFoldDB" id="A0A7S7NL74"/>
<keyword evidence="4" id="KW-1185">Reference proteome</keyword>
<organism evidence="3 4">
    <name type="scientific">Paludibaculum fermentans</name>
    <dbReference type="NCBI Taxonomy" id="1473598"/>
    <lineage>
        <taxon>Bacteria</taxon>
        <taxon>Pseudomonadati</taxon>
        <taxon>Acidobacteriota</taxon>
        <taxon>Terriglobia</taxon>
        <taxon>Bryobacterales</taxon>
        <taxon>Bryobacteraceae</taxon>
        <taxon>Paludibaculum</taxon>
    </lineage>
</organism>
<keyword evidence="1" id="KW-0732">Signal</keyword>
<proteinExistence type="predicted"/>
<dbReference type="Pfam" id="PF22301">
    <property type="entry name" value="AUDH_beta_propeller"/>
    <property type="match status" value="1"/>
</dbReference>
<evidence type="ECO:0000313" key="3">
    <source>
        <dbReference type="EMBL" id="QOY85677.1"/>
    </source>
</evidence>
<dbReference type="Gene3D" id="2.130.10.130">
    <property type="entry name" value="Integrin alpha, N-terminal"/>
    <property type="match status" value="1"/>
</dbReference>
<dbReference type="Pfam" id="PF13517">
    <property type="entry name" value="FG-GAP_3"/>
    <property type="match status" value="1"/>
</dbReference>
<dbReference type="InterPro" id="IPR013517">
    <property type="entry name" value="FG-GAP"/>
</dbReference>
<name>A0A7S7NL74_PALFE</name>
<accession>A0A7S7NL74</accession>